<keyword evidence="1" id="KW-0812">Transmembrane</keyword>
<gene>
    <name evidence="2" type="ORF">BMBtpLA2_37</name>
</gene>
<dbReference type="Proteomes" id="UP000221937">
    <property type="component" value="Segment"/>
</dbReference>
<accession>A0A1B1P7B8</accession>
<reference evidence="2 3" key="1">
    <citation type="submission" date="2016-05" db="EMBL/GenBank/DDBJ databases">
        <title>Undiscovered low abundance phages are ubiquitous in bacterial genomes.</title>
        <authorList>
            <person name="Dong Z."/>
            <person name="Liu H."/>
            <person name="Zheng J."/>
            <person name="Peng D."/>
        </authorList>
    </citation>
    <scope>NUCLEOTIDE SEQUENCE [LARGE SCALE GENOMIC DNA]</scope>
</reference>
<evidence type="ECO:0000313" key="2">
    <source>
        <dbReference type="EMBL" id="ANT39997.1"/>
    </source>
</evidence>
<feature type="transmembrane region" description="Helical" evidence="1">
    <location>
        <begin position="29"/>
        <end position="49"/>
    </location>
</feature>
<evidence type="ECO:0000256" key="1">
    <source>
        <dbReference type="SAM" id="Phobius"/>
    </source>
</evidence>
<name>A0A1B1P7B8_9CAUD</name>
<organism evidence="2 3">
    <name type="scientific">Bacillus phage vB_BtS_BMBtp14</name>
    <dbReference type="NCBI Taxonomy" id="1868826"/>
    <lineage>
        <taxon>Viruses</taxon>
        <taxon>Duplodnaviria</taxon>
        <taxon>Heunggongvirae</taxon>
        <taxon>Uroviricota</taxon>
        <taxon>Caudoviricetes</taxon>
        <taxon>Skryabinvirinae</taxon>
        <taxon>Bembunaquatrovirus</taxon>
        <taxon>Bembunaquatrovirus BMBtp14</taxon>
    </lineage>
</organism>
<proteinExistence type="predicted"/>
<sequence>MSWLLIAASLYLLVGIVLLIWSIKTSEWGALFLHIPFALLILLGWPLMFRSIASEAFEKYMRWELNRKENKK</sequence>
<keyword evidence="1" id="KW-0472">Membrane</keyword>
<evidence type="ECO:0000313" key="3">
    <source>
        <dbReference type="Proteomes" id="UP000221937"/>
    </source>
</evidence>
<keyword evidence="1" id="KW-1133">Transmembrane helix</keyword>
<protein>
    <submittedName>
        <fullName evidence="2">Uncharacterized protein</fullName>
    </submittedName>
</protein>
<keyword evidence="3" id="KW-1185">Reference proteome</keyword>
<dbReference type="EMBL" id="KX190833">
    <property type="protein sequence ID" value="ANT39997.1"/>
    <property type="molecule type" value="Genomic_DNA"/>
</dbReference>